<dbReference type="PANTHER" id="PTHR12881">
    <property type="entry name" value="MEDIATOR OF RNA POLYMERASE II TRANSCRIPTION SUBUNIT 1"/>
    <property type="match status" value="1"/>
</dbReference>
<dbReference type="GO" id="GO:0016592">
    <property type="term" value="C:mediator complex"/>
    <property type="evidence" value="ECO:0007669"/>
    <property type="project" value="InterPro"/>
</dbReference>
<gene>
    <name evidence="11" type="ORF">AKAME5_002910900</name>
</gene>
<comment type="function">
    <text evidence="9">Component of the Mediator complex, a coactivator involved in the regulated transcription of nearly all RNA polymerase II-dependent genes. Mediator functions as a bridge to convey information from gene-specific regulatory proteins to the basal RNA polymerase II transcription machinery. Mediator is recruited to promoters by direct interactions with regulatory proteins and serves as a scaffold for the assembly of a functional preinitiation complex with RNA polymerase II and the general transcription factors.</text>
</comment>
<sequence>MVVHGVFGQAQEKSRDESKPCELLVRSLERLQQEVNVSSMNTMRSRLEMIATQQGMGFHVTEATCYLTADLFYLEVVLAPCGGVEEVKVAPHGAPPVLSGSLSPPSLLPAQAIVQPWQS</sequence>
<evidence type="ECO:0000256" key="3">
    <source>
        <dbReference type="ARBA" id="ARBA00020612"/>
    </source>
</evidence>
<evidence type="ECO:0000256" key="8">
    <source>
        <dbReference type="ARBA" id="ARBA00031254"/>
    </source>
</evidence>
<dbReference type="GO" id="GO:0042809">
    <property type="term" value="F:nuclear vitamin D receptor binding"/>
    <property type="evidence" value="ECO:0007669"/>
    <property type="project" value="TreeGrafter"/>
</dbReference>
<evidence type="ECO:0000313" key="12">
    <source>
        <dbReference type="Proteomes" id="UP001279410"/>
    </source>
</evidence>
<keyword evidence="5 9" id="KW-0010">Activator</keyword>
<evidence type="ECO:0000256" key="4">
    <source>
        <dbReference type="ARBA" id="ARBA00023015"/>
    </source>
</evidence>
<dbReference type="EMBL" id="BRZM01005153">
    <property type="protein sequence ID" value="GLD62024.1"/>
    <property type="molecule type" value="Genomic_DNA"/>
</dbReference>
<dbReference type="InterPro" id="IPR019680">
    <property type="entry name" value="Mediator_Med1"/>
</dbReference>
<dbReference type="PANTHER" id="PTHR12881:SF4">
    <property type="entry name" value="MEDIATOR OF RNA POLYMERASE II TRANSCRIPTION SUBUNIT 1"/>
    <property type="match status" value="1"/>
</dbReference>
<reference evidence="11" key="1">
    <citation type="submission" date="2022-08" db="EMBL/GenBank/DDBJ databases">
        <title>Genome sequencing of akame (Lates japonicus).</title>
        <authorList>
            <person name="Hashiguchi Y."/>
            <person name="Takahashi H."/>
        </authorList>
    </citation>
    <scope>NUCLEOTIDE SEQUENCE</scope>
    <source>
        <strain evidence="11">Kochi</strain>
    </source>
</reference>
<feature type="domain" description="Mediator complex subunit Med1" evidence="10">
    <location>
        <begin position="27"/>
        <end position="96"/>
    </location>
</feature>
<comment type="subcellular location">
    <subcellularLocation>
        <location evidence="1 9">Nucleus</location>
    </subcellularLocation>
</comment>
<dbReference type="GO" id="GO:0046966">
    <property type="term" value="F:nuclear thyroid hormone receptor binding"/>
    <property type="evidence" value="ECO:0007669"/>
    <property type="project" value="TreeGrafter"/>
</dbReference>
<evidence type="ECO:0000313" key="11">
    <source>
        <dbReference type="EMBL" id="GLD62024.1"/>
    </source>
</evidence>
<comment type="caution">
    <text evidence="11">The sequence shown here is derived from an EMBL/GenBank/DDBJ whole genome shotgun (WGS) entry which is preliminary data.</text>
</comment>
<dbReference type="GO" id="GO:0003712">
    <property type="term" value="F:transcription coregulator activity"/>
    <property type="evidence" value="ECO:0007669"/>
    <property type="project" value="InterPro"/>
</dbReference>
<evidence type="ECO:0000256" key="7">
    <source>
        <dbReference type="ARBA" id="ARBA00023242"/>
    </source>
</evidence>
<dbReference type="GO" id="GO:0042974">
    <property type="term" value="F:nuclear retinoic acid receptor binding"/>
    <property type="evidence" value="ECO:0007669"/>
    <property type="project" value="TreeGrafter"/>
</dbReference>
<evidence type="ECO:0000256" key="9">
    <source>
        <dbReference type="RuleBase" id="RU364059"/>
    </source>
</evidence>
<evidence type="ECO:0000256" key="2">
    <source>
        <dbReference type="ARBA" id="ARBA00006210"/>
    </source>
</evidence>
<dbReference type="GO" id="GO:0097067">
    <property type="term" value="P:cellular response to thyroid hormone stimulus"/>
    <property type="evidence" value="ECO:0007669"/>
    <property type="project" value="TreeGrafter"/>
</dbReference>
<evidence type="ECO:0000256" key="1">
    <source>
        <dbReference type="ARBA" id="ARBA00004123"/>
    </source>
</evidence>
<evidence type="ECO:0000256" key="6">
    <source>
        <dbReference type="ARBA" id="ARBA00023163"/>
    </source>
</evidence>
<organism evidence="11 12">
    <name type="scientific">Lates japonicus</name>
    <name type="common">Japanese lates</name>
    <dbReference type="NCBI Taxonomy" id="270547"/>
    <lineage>
        <taxon>Eukaryota</taxon>
        <taxon>Metazoa</taxon>
        <taxon>Chordata</taxon>
        <taxon>Craniata</taxon>
        <taxon>Vertebrata</taxon>
        <taxon>Euteleostomi</taxon>
        <taxon>Actinopterygii</taxon>
        <taxon>Neopterygii</taxon>
        <taxon>Teleostei</taxon>
        <taxon>Neoteleostei</taxon>
        <taxon>Acanthomorphata</taxon>
        <taxon>Carangaria</taxon>
        <taxon>Carangaria incertae sedis</taxon>
        <taxon>Centropomidae</taxon>
        <taxon>Lates</taxon>
    </lineage>
</organism>
<name>A0AAD3R9C2_LATJO</name>
<proteinExistence type="inferred from homology"/>
<keyword evidence="12" id="KW-1185">Reference proteome</keyword>
<dbReference type="GO" id="GO:0045944">
    <property type="term" value="P:positive regulation of transcription by RNA polymerase II"/>
    <property type="evidence" value="ECO:0007669"/>
    <property type="project" value="UniProtKB-ARBA"/>
</dbReference>
<evidence type="ECO:0000256" key="5">
    <source>
        <dbReference type="ARBA" id="ARBA00023159"/>
    </source>
</evidence>
<dbReference type="Proteomes" id="UP001279410">
    <property type="component" value="Unassembled WGS sequence"/>
</dbReference>
<evidence type="ECO:0000259" key="10">
    <source>
        <dbReference type="Pfam" id="PF10744"/>
    </source>
</evidence>
<dbReference type="Pfam" id="PF10744">
    <property type="entry name" value="Med1"/>
    <property type="match status" value="1"/>
</dbReference>
<accession>A0AAD3R9C2</accession>
<protein>
    <recommendedName>
        <fullName evidence="3 9">Mediator of RNA polymerase II transcription subunit 1</fullName>
    </recommendedName>
    <alternativeName>
        <fullName evidence="8 9">Mediator complex subunit 1</fullName>
    </alternativeName>
</protein>
<comment type="similarity">
    <text evidence="2 9">Belongs to the Mediator complex subunit 1 family.</text>
</comment>
<keyword evidence="6 9" id="KW-0804">Transcription</keyword>
<keyword evidence="4 9" id="KW-0805">Transcription regulation</keyword>
<dbReference type="AlphaFoldDB" id="A0AAD3R9C2"/>
<keyword evidence="7 9" id="KW-0539">Nucleus</keyword>
<dbReference type="InterPro" id="IPR051999">
    <property type="entry name" value="Mediator_complex_subunit_1"/>
</dbReference>